<feature type="compositionally biased region" description="Basic and acidic residues" evidence="4">
    <location>
        <begin position="430"/>
        <end position="443"/>
    </location>
</feature>
<dbReference type="SMART" id="SM00248">
    <property type="entry name" value="ANK"/>
    <property type="match status" value="6"/>
</dbReference>
<dbReference type="Proteomes" id="UP001320420">
    <property type="component" value="Unassembled WGS sequence"/>
</dbReference>
<accession>A0AAN9YV77</accession>
<keyword evidence="1" id="KW-0677">Repeat</keyword>
<dbReference type="InterPro" id="IPR051165">
    <property type="entry name" value="Multifunctional_ANK_Repeat"/>
</dbReference>
<feature type="repeat" description="ANK" evidence="3">
    <location>
        <begin position="215"/>
        <end position="247"/>
    </location>
</feature>
<protein>
    <submittedName>
        <fullName evidence="5">Uncharacterized protein</fullName>
    </submittedName>
</protein>
<gene>
    <name evidence="5" type="ORF">SLS62_002503</name>
</gene>
<dbReference type="PROSITE" id="PS50297">
    <property type="entry name" value="ANK_REP_REGION"/>
    <property type="match status" value="3"/>
</dbReference>
<feature type="compositionally biased region" description="Acidic residues" evidence="4">
    <location>
        <begin position="444"/>
        <end position="455"/>
    </location>
</feature>
<dbReference type="EMBL" id="JAKJXP020000012">
    <property type="protein sequence ID" value="KAK7755569.1"/>
    <property type="molecule type" value="Genomic_DNA"/>
</dbReference>
<evidence type="ECO:0000256" key="1">
    <source>
        <dbReference type="ARBA" id="ARBA00022737"/>
    </source>
</evidence>
<dbReference type="InterPro" id="IPR036770">
    <property type="entry name" value="Ankyrin_rpt-contain_sf"/>
</dbReference>
<dbReference type="Pfam" id="PF12796">
    <property type="entry name" value="Ank_2"/>
    <property type="match status" value="1"/>
</dbReference>
<keyword evidence="6" id="KW-1185">Reference proteome</keyword>
<feature type="region of interest" description="Disordered" evidence="4">
    <location>
        <begin position="420"/>
        <end position="455"/>
    </location>
</feature>
<sequence length="455" mass="50527">MFNATVRARAGLTGREKAHSDFEAYVLNRVVELADDEVEARPLMIHEAVRNDGDLSAAMEADASTIDDLDIEGFTPLQLACLYDNLDALKFLLRHEANVHTTDRQGNTPLHLAASRGQVTFVACLLDAGSNINQRDLNGETALHKACRSWVLDDDSQIVEYLLGRGAEAATCNSYGESVLHLLANQPRSPPAVKRRADLLMQFGAWSTINAQNHFGNTPLLKAIWEVNETMVPLLLEAGSSCDISNSKRLNVLHAAGRIGNRSIINCLRKACLKGPDFRSKSTDGLTPIGELRRAIHRDRHSVAKMVKDRNPTPDEVSAFEALLREVRDRGVIAEVAKLEGVITDIESIAIERAHETLRGLMRWKGDAHIQEEMKIFRTVDLKVKQGLLQQAVQILREYIRVAEGRMDISPFEEEDNASFKLTNAGGINHGDRDDGNRTKELSSDEDEYESCSEQ</sequence>
<proteinExistence type="predicted"/>
<evidence type="ECO:0000256" key="3">
    <source>
        <dbReference type="PROSITE-ProRule" id="PRU00023"/>
    </source>
</evidence>
<comment type="caution">
    <text evidence="5">The sequence shown here is derived from an EMBL/GenBank/DDBJ whole genome shotgun (WGS) entry which is preliminary data.</text>
</comment>
<reference evidence="5 6" key="1">
    <citation type="submission" date="2024-02" db="EMBL/GenBank/DDBJ databases">
        <title>De novo assembly and annotation of 12 fungi associated with fruit tree decline syndrome in Ontario, Canada.</title>
        <authorList>
            <person name="Sulman M."/>
            <person name="Ellouze W."/>
            <person name="Ilyukhin E."/>
        </authorList>
    </citation>
    <scope>NUCLEOTIDE SEQUENCE [LARGE SCALE GENOMIC DNA]</scope>
    <source>
        <strain evidence="5 6">M11/M66-122</strain>
    </source>
</reference>
<organism evidence="5 6">
    <name type="scientific">Diatrype stigma</name>
    <dbReference type="NCBI Taxonomy" id="117547"/>
    <lineage>
        <taxon>Eukaryota</taxon>
        <taxon>Fungi</taxon>
        <taxon>Dikarya</taxon>
        <taxon>Ascomycota</taxon>
        <taxon>Pezizomycotina</taxon>
        <taxon>Sordariomycetes</taxon>
        <taxon>Xylariomycetidae</taxon>
        <taxon>Xylariales</taxon>
        <taxon>Diatrypaceae</taxon>
        <taxon>Diatrype</taxon>
    </lineage>
</organism>
<dbReference type="PANTHER" id="PTHR24123:SF33">
    <property type="entry name" value="PROTEIN HOS4"/>
    <property type="match status" value="1"/>
</dbReference>
<dbReference type="PROSITE" id="PS50088">
    <property type="entry name" value="ANK_REPEAT"/>
    <property type="match status" value="4"/>
</dbReference>
<feature type="repeat" description="ANK" evidence="3">
    <location>
        <begin position="138"/>
        <end position="174"/>
    </location>
</feature>
<evidence type="ECO:0000313" key="6">
    <source>
        <dbReference type="Proteomes" id="UP001320420"/>
    </source>
</evidence>
<keyword evidence="2 3" id="KW-0040">ANK repeat</keyword>
<dbReference type="SUPFAM" id="SSF48403">
    <property type="entry name" value="Ankyrin repeat"/>
    <property type="match status" value="1"/>
</dbReference>
<dbReference type="InterPro" id="IPR002110">
    <property type="entry name" value="Ankyrin_rpt"/>
</dbReference>
<feature type="repeat" description="ANK" evidence="3">
    <location>
        <begin position="72"/>
        <end position="104"/>
    </location>
</feature>
<dbReference type="PANTHER" id="PTHR24123">
    <property type="entry name" value="ANKYRIN REPEAT-CONTAINING"/>
    <property type="match status" value="1"/>
</dbReference>
<dbReference type="Pfam" id="PF00023">
    <property type="entry name" value="Ank"/>
    <property type="match status" value="1"/>
</dbReference>
<feature type="repeat" description="ANK" evidence="3">
    <location>
        <begin position="105"/>
        <end position="137"/>
    </location>
</feature>
<name>A0AAN9YV77_9PEZI</name>
<dbReference type="Gene3D" id="1.25.40.20">
    <property type="entry name" value="Ankyrin repeat-containing domain"/>
    <property type="match status" value="3"/>
</dbReference>
<dbReference type="AlphaFoldDB" id="A0AAN9YV77"/>
<evidence type="ECO:0000256" key="2">
    <source>
        <dbReference type="ARBA" id="ARBA00023043"/>
    </source>
</evidence>
<evidence type="ECO:0000256" key="4">
    <source>
        <dbReference type="SAM" id="MobiDB-lite"/>
    </source>
</evidence>
<evidence type="ECO:0000313" key="5">
    <source>
        <dbReference type="EMBL" id="KAK7755569.1"/>
    </source>
</evidence>